<reference evidence="1" key="1">
    <citation type="journal article" date="2016" name="Mol. Biol. Evol.">
        <title>Comparative Genomics of Early-Diverging Mushroom-Forming Fungi Provides Insights into the Origins of Lignocellulose Decay Capabilities.</title>
        <authorList>
            <person name="Nagy L.G."/>
            <person name="Riley R."/>
            <person name="Tritt A."/>
            <person name="Adam C."/>
            <person name="Daum C."/>
            <person name="Floudas D."/>
            <person name="Sun H."/>
            <person name="Yadav J.S."/>
            <person name="Pangilinan J."/>
            <person name="Larsson K.H."/>
            <person name="Matsuura K."/>
            <person name="Barry K."/>
            <person name="Labutti K."/>
            <person name="Kuo R."/>
            <person name="Ohm R.A."/>
            <person name="Bhattacharya S.S."/>
            <person name="Shirouzu T."/>
            <person name="Yoshinaga Y."/>
            <person name="Martin F.M."/>
            <person name="Grigoriev I.V."/>
            <person name="Hibbett D.S."/>
        </authorList>
    </citation>
    <scope>NUCLEOTIDE SEQUENCE [LARGE SCALE GENOMIC DNA]</scope>
    <source>
        <strain evidence="1">CBS 109695</strain>
    </source>
</reference>
<evidence type="ECO:0000313" key="1">
    <source>
        <dbReference type="EMBL" id="KZP15759.1"/>
    </source>
</evidence>
<protein>
    <submittedName>
        <fullName evidence="1">Uncharacterized protein</fullName>
    </submittedName>
</protein>
<sequence length="314" mass="33717">MSGHLQPYELLEANGRGNITQNKPWLALAKSMATKRLLLVKIPVWLARVYVFRVKYNSCVLPSSLSYFGVAIPSNQCSLRLCRCQYRELRLPTPLIAALDIGFTPAPYPPAPVLPRLQYSSSSLLPITMYRQSRQPALVFLMSGCGLATFSFEIVGGLRALAMMAAGNWGMRGWRAGGCGAGGWRGRTIMGSELALDGVLGAGAAGRGGWRTWGLVDVRMGSASVHMEPGGHAREGRWAHRAPGAWREEMWTEVWARGVTGEGAGAGGRHRGIRAGLGKWTCGGICAGRWRVCCGNTCAWAAGVHAASSERACG</sequence>
<gene>
    <name evidence="1" type="ORF">FIBSPDRAFT_895580</name>
</gene>
<dbReference type="AlphaFoldDB" id="A0A166EH34"/>
<proteinExistence type="predicted"/>
<name>A0A166EH34_9AGAM</name>
<dbReference type="EMBL" id="KV417601">
    <property type="protein sequence ID" value="KZP15759.1"/>
    <property type="molecule type" value="Genomic_DNA"/>
</dbReference>
<accession>A0A166EH34</accession>
<organism evidence="1">
    <name type="scientific">Athelia psychrophila</name>
    <dbReference type="NCBI Taxonomy" id="1759441"/>
    <lineage>
        <taxon>Eukaryota</taxon>
        <taxon>Fungi</taxon>
        <taxon>Dikarya</taxon>
        <taxon>Basidiomycota</taxon>
        <taxon>Agaricomycotina</taxon>
        <taxon>Agaricomycetes</taxon>
        <taxon>Agaricomycetidae</taxon>
        <taxon>Atheliales</taxon>
        <taxon>Atheliaceae</taxon>
        <taxon>Athelia</taxon>
    </lineage>
</organism>